<gene>
    <name evidence="1" type="ORF">S12H4_09888</name>
</gene>
<name>X1RA49_9ZZZZ</name>
<feature type="non-terminal residue" evidence="1">
    <location>
        <position position="1"/>
    </location>
</feature>
<proteinExistence type="predicted"/>
<organism evidence="1">
    <name type="scientific">marine sediment metagenome</name>
    <dbReference type="NCBI Taxonomy" id="412755"/>
    <lineage>
        <taxon>unclassified sequences</taxon>
        <taxon>metagenomes</taxon>
        <taxon>ecological metagenomes</taxon>
    </lineage>
</organism>
<accession>X1RA49</accession>
<reference evidence="1" key="1">
    <citation type="journal article" date="2014" name="Front. Microbiol.">
        <title>High frequency of phylogenetically diverse reductive dehalogenase-homologous genes in deep subseafloor sedimentary metagenomes.</title>
        <authorList>
            <person name="Kawai M."/>
            <person name="Futagami T."/>
            <person name="Toyoda A."/>
            <person name="Takaki Y."/>
            <person name="Nishi S."/>
            <person name="Hori S."/>
            <person name="Arai W."/>
            <person name="Tsubouchi T."/>
            <person name="Morono Y."/>
            <person name="Uchiyama I."/>
            <person name="Ito T."/>
            <person name="Fujiyama A."/>
            <person name="Inagaki F."/>
            <person name="Takami H."/>
        </authorList>
    </citation>
    <scope>NUCLEOTIDE SEQUENCE</scope>
    <source>
        <strain evidence="1">Expedition CK06-06</strain>
    </source>
</reference>
<dbReference type="AlphaFoldDB" id="X1RA49"/>
<comment type="caution">
    <text evidence="1">The sequence shown here is derived from an EMBL/GenBank/DDBJ whole genome shotgun (WGS) entry which is preliminary data.</text>
</comment>
<sequence length="32" mass="3419">SSQNCPKGAQGTRLDELAGLPVTYGRGEPLRF</sequence>
<dbReference type="EMBL" id="BARW01004106">
    <property type="protein sequence ID" value="GAI60000.1"/>
    <property type="molecule type" value="Genomic_DNA"/>
</dbReference>
<protein>
    <submittedName>
        <fullName evidence="1">Uncharacterized protein</fullName>
    </submittedName>
</protein>
<evidence type="ECO:0000313" key="1">
    <source>
        <dbReference type="EMBL" id="GAI60000.1"/>
    </source>
</evidence>